<dbReference type="InterPro" id="IPR036570">
    <property type="entry name" value="HORMA_dom_sf"/>
</dbReference>
<dbReference type="Gene3D" id="3.30.900.10">
    <property type="entry name" value="HORMA domain"/>
    <property type="match status" value="1"/>
</dbReference>
<dbReference type="GO" id="GO:0000407">
    <property type="term" value="C:phagophore assembly site"/>
    <property type="evidence" value="ECO:0007669"/>
    <property type="project" value="TreeGrafter"/>
</dbReference>
<keyword evidence="1" id="KW-0072">Autophagy</keyword>
<dbReference type="PANTHER" id="PTHR13430">
    <property type="match status" value="1"/>
</dbReference>
<dbReference type="InterPro" id="IPR040182">
    <property type="entry name" value="ATG13"/>
</dbReference>
<dbReference type="Proteomes" id="UP000283530">
    <property type="component" value="Unassembled WGS sequence"/>
</dbReference>
<dbReference type="GO" id="GO:1990316">
    <property type="term" value="C:Atg1/ULK1 kinase complex"/>
    <property type="evidence" value="ECO:0007669"/>
    <property type="project" value="InterPro"/>
</dbReference>
<evidence type="ECO:0000256" key="1">
    <source>
        <dbReference type="ARBA" id="ARBA00023006"/>
    </source>
</evidence>
<dbReference type="GO" id="GO:0034497">
    <property type="term" value="P:protein localization to phagophore assembly site"/>
    <property type="evidence" value="ECO:0007669"/>
    <property type="project" value="TreeGrafter"/>
</dbReference>
<feature type="compositionally biased region" description="Low complexity" evidence="2">
    <location>
        <begin position="371"/>
        <end position="390"/>
    </location>
</feature>
<protein>
    <submittedName>
        <fullName evidence="4">Autophagy-related protein 13b</fullName>
    </submittedName>
</protein>
<dbReference type="EMBL" id="QPKB01000006">
    <property type="protein sequence ID" value="RWR86855.1"/>
    <property type="molecule type" value="Genomic_DNA"/>
</dbReference>
<feature type="region of interest" description="Disordered" evidence="2">
    <location>
        <begin position="1"/>
        <end position="22"/>
    </location>
</feature>
<dbReference type="InterPro" id="IPR018731">
    <property type="entry name" value="Atg13_N"/>
</dbReference>
<sequence length="739" mass="81423">MKTKQNNNTNNRTEEVSDNSSRALRENFRERTMASSPSNLQSEPLKIEQIITEFFAKSMRIILESRSSYASSRRNYSGTVSSPSSSSSSSSVRPRDKWFNLVLGECPASLENLDFWRQSNHEPLVIDIVLIQRSENPDAVRPPLSKGSHPKNPSLRDQFLGGWNAGREQLIPEAKRETIIERWTVQYESRKNSGILRDLSSGTKKMGSSTSSHSSETPTLFFKKIYKRSIILLRSLYLTVRLLPAYKLFRDLNSSGKICPFSLAYRVSSFVETFTRREEAEMQSFIFVPVDTTCGKLSLSVLYRRTLLDVSLEPSTPISTQFISDYVGSPTTDPLRRFPSLPLTQSPASPSPVTLVRWNSWSNDLHCATPSFSSSPSPTHSDSHALPSKPSSHHLPPRGHANINFSHPVSLTHHVLPHTSHLSTESLVHKKNLSFDENWPSPPFSPSPSPSPPTHIGSHPSKALMRTESAPVSIPSARLRQSRGLPNTVLPPSPSPKGTRPGCSSPSDSLRAQASLISVCHSCPTDGKYQVKQDPGGSGECQASSSARKMHYFPKDDVGNFYGKKLPFSRSSSKQSFQDEFDDSGFPFPFLVDDITGPCNRSESLEGKGHKTESLESQGLLAVKNSHDAAIGSLVGMLQTAAPLQQDSSNLSKFPQVPKPNSWREKILPNQNLVSGKETHQTSESSTGIVSSGLSMSKTIADALEDLRSYKEVKDFILQQGGLDAVLTANTIDKGTLES</sequence>
<feature type="compositionally biased region" description="Low complexity" evidence="2">
    <location>
        <begin position="1"/>
        <end position="11"/>
    </location>
</feature>
<dbReference type="GO" id="GO:0000423">
    <property type="term" value="P:mitophagy"/>
    <property type="evidence" value="ECO:0007669"/>
    <property type="project" value="TreeGrafter"/>
</dbReference>
<accession>A0A443P7T7</accession>
<dbReference type="GO" id="GO:0005829">
    <property type="term" value="C:cytosol"/>
    <property type="evidence" value="ECO:0007669"/>
    <property type="project" value="TreeGrafter"/>
</dbReference>
<feature type="domain" description="Autophagy-related protein 13 N-terminal" evidence="3">
    <location>
        <begin position="51"/>
        <end position="306"/>
    </location>
</feature>
<comment type="caution">
    <text evidence="4">The sequence shown here is derived from an EMBL/GenBank/DDBJ whole genome shotgun (WGS) entry which is preliminary data.</text>
</comment>
<dbReference type="STRING" id="337451.A0A443P7T7"/>
<dbReference type="OrthoDB" id="70161at2759"/>
<name>A0A443P7T7_9MAGN</name>
<reference evidence="4 5" key="1">
    <citation type="journal article" date="2019" name="Nat. Plants">
        <title>Stout camphor tree genome fills gaps in understanding of flowering plant genome evolution.</title>
        <authorList>
            <person name="Chaw S.M."/>
            <person name="Liu Y.C."/>
            <person name="Wu Y.W."/>
            <person name="Wang H.Y."/>
            <person name="Lin C.I."/>
            <person name="Wu C.S."/>
            <person name="Ke H.M."/>
            <person name="Chang L.Y."/>
            <person name="Hsu C.Y."/>
            <person name="Yang H.T."/>
            <person name="Sudianto E."/>
            <person name="Hsu M.H."/>
            <person name="Wu K.P."/>
            <person name="Wang L.N."/>
            <person name="Leebens-Mack J.H."/>
            <person name="Tsai I.J."/>
        </authorList>
    </citation>
    <scope>NUCLEOTIDE SEQUENCE [LARGE SCALE GENOMIC DNA]</scope>
    <source>
        <strain evidence="5">cv. Chaw 1501</strain>
        <tissue evidence="4">Young leaves</tissue>
    </source>
</reference>
<dbReference type="GO" id="GO:0034727">
    <property type="term" value="P:piecemeal microautophagy of the nucleus"/>
    <property type="evidence" value="ECO:0007669"/>
    <property type="project" value="TreeGrafter"/>
</dbReference>
<evidence type="ECO:0000259" key="3">
    <source>
        <dbReference type="Pfam" id="PF10033"/>
    </source>
</evidence>
<feature type="region of interest" description="Disordered" evidence="2">
    <location>
        <begin position="371"/>
        <end position="405"/>
    </location>
</feature>
<proteinExistence type="predicted"/>
<evidence type="ECO:0000313" key="4">
    <source>
        <dbReference type="EMBL" id="RWR86855.1"/>
    </source>
</evidence>
<keyword evidence="5" id="KW-1185">Reference proteome</keyword>
<dbReference type="PANTHER" id="PTHR13430:SF15">
    <property type="entry name" value="AUTOPHAGY-RELATED PROTEIN 13B"/>
    <property type="match status" value="1"/>
</dbReference>
<organism evidence="4 5">
    <name type="scientific">Cinnamomum micranthum f. kanehirae</name>
    <dbReference type="NCBI Taxonomy" id="337451"/>
    <lineage>
        <taxon>Eukaryota</taxon>
        <taxon>Viridiplantae</taxon>
        <taxon>Streptophyta</taxon>
        <taxon>Embryophyta</taxon>
        <taxon>Tracheophyta</taxon>
        <taxon>Spermatophyta</taxon>
        <taxon>Magnoliopsida</taxon>
        <taxon>Magnoliidae</taxon>
        <taxon>Laurales</taxon>
        <taxon>Lauraceae</taxon>
        <taxon>Cinnamomum</taxon>
    </lineage>
</organism>
<feature type="region of interest" description="Disordered" evidence="2">
    <location>
        <begin position="439"/>
        <end position="509"/>
    </location>
</feature>
<dbReference type="Pfam" id="PF10033">
    <property type="entry name" value="ATG13"/>
    <property type="match status" value="1"/>
</dbReference>
<evidence type="ECO:0000313" key="5">
    <source>
        <dbReference type="Proteomes" id="UP000283530"/>
    </source>
</evidence>
<evidence type="ECO:0000256" key="2">
    <source>
        <dbReference type="SAM" id="MobiDB-lite"/>
    </source>
</evidence>
<feature type="region of interest" description="Disordered" evidence="2">
    <location>
        <begin position="72"/>
        <end position="93"/>
    </location>
</feature>
<gene>
    <name evidence="4" type="ORF">CKAN_01577600</name>
</gene>
<feature type="compositionally biased region" description="Pro residues" evidence="2">
    <location>
        <begin position="440"/>
        <end position="453"/>
    </location>
</feature>
<feature type="compositionally biased region" description="Low complexity" evidence="2">
    <location>
        <begin position="72"/>
        <end position="91"/>
    </location>
</feature>
<dbReference type="AlphaFoldDB" id="A0A443P7T7"/>